<dbReference type="EMBL" id="OBQD01000012">
    <property type="protein sequence ID" value="SOC44051.1"/>
    <property type="molecule type" value="Genomic_DNA"/>
</dbReference>
<protein>
    <recommendedName>
        <fullName evidence="2">Putative 4-hydroxy-4-methyl-2-oxoglutarate aldolase</fullName>
    </recommendedName>
    <alternativeName>
        <fullName evidence="3">Regulator of ribonuclease activity homolog</fullName>
    </alternativeName>
    <alternativeName>
        <fullName evidence="4">RraA-like protein</fullName>
    </alternativeName>
</protein>
<dbReference type="PANTHER" id="PTHR33254:SF4">
    <property type="entry name" value="4-HYDROXY-4-METHYL-2-OXOGLUTARATE ALDOLASE 3-RELATED"/>
    <property type="match status" value="1"/>
</dbReference>
<dbReference type="CDD" id="cd16841">
    <property type="entry name" value="RraA_family"/>
    <property type="match status" value="1"/>
</dbReference>
<organism evidence="6 7">
    <name type="scientific">Rhizobium subbaraonis</name>
    <dbReference type="NCBI Taxonomy" id="908946"/>
    <lineage>
        <taxon>Bacteria</taxon>
        <taxon>Pseudomonadati</taxon>
        <taxon>Pseudomonadota</taxon>
        <taxon>Alphaproteobacteria</taxon>
        <taxon>Hyphomicrobiales</taxon>
        <taxon>Rhizobiaceae</taxon>
        <taxon>Rhizobium/Agrobacterium group</taxon>
        <taxon>Rhizobium</taxon>
    </lineage>
</organism>
<dbReference type="SUPFAM" id="SSF89562">
    <property type="entry name" value="RraA-like"/>
    <property type="match status" value="1"/>
</dbReference>
<feature type="binding site" evidence="5">
    <location>
        <begin position="96"/>
        <end position="99"/>
    </location>
    <ligand>
        <name>substrate</name>
    </ligand>
</feature>
<dbReference type="PANTHER" id="PTHR33254">
    <property type="entry name" value="4-HYDROXY-4-METHYL-2-OXOGLUTARATE ALDOLASE 3-RELATED"/>
    <property type="match status" value="1"/>
</dbReference>
<evidence type="ECO:0000256" key="5">
    <source>
        <dbReference type="PIRSR" id="PIRSR605493-1"/>
    </source>
</evidence>
<dbReference type="GO" id="GO:0046872">
    <property type="term" value="F:metal ion binding"/>
    <property type="evidence" value="ECO:0007669"/>
    <property type="project" value="UniProtKB-KW"/>
</dbReference>
<comment type="cofactor">
    <cofactor evidence="5">
        <name>Mg(2+)</name>
        <dbReference type="ChEBI" id="CHEBI:18420"/>
    </cofactor>
</comment>
<dbReference type="AlphaFoldDB" id="A0A285UUX7"/>
<reference evidence="6 7" key="1">
    <citation type="submission" date="2017-08" db="EMBL/GenBank/DDBJ databases">
        <authorList>
            <person name="de Groot N.N."/>
        </authorList>
    </citation>
    <scope>NUCLEOTIDE SEQUENCE [LARGE SCALE GENOMIC DNA]</scope>
    <source>
        <strain evidence="6 7">JC85</strain>
    </source>
</reference>
<feature type="binding site" evidence="5">
    <location>
        <position position="119"/>
    </location>
    <ligand>
        <name>Mg(2+)</name>
        <dbReference type="ChEBI" id="CHEBI:18420"/>
    </ligand>
</feature>
<keyword evidence="5" id="KW-0460">Magnesium</keyword>
<evidence type="ECO:0000256" key="4">
    <source>
        <dbReference type="ARBA" id="ARBA00030169"/>
    </source>
</evidence>
<dbReference type="NCBIfam" id="NF004850">
    <property type="entry name" value="PRK06201.1"/>
    <property type="match status" value="1"/>
</dbReference>
<keyword evidence="5" id="KW-0479">Metal-binding</keyword>
<name>A0A285UUX7_9HYPH</name>
<evidence type="ECO:0000256" key="2">
    <source>
        <dbReference type="ARBA" id="ARBA00016549"/>
    </source>
</evidence>
<feature type="binding site" evidence="5">
    <location>
        <position position="118"/>
    </location>
    <ligand>
        <name>substrate</name>
    </ligand>
</feature>
<evidence type="ECO:0000256" key="3">
    <source>
        <dbReference type="ARBA" id="ARBA00029596"/>
    </source>
</evidence>
<proteinExistence type="predicted"/>
<keyword evidence="7" id="KW-1185">Reference proteome</keyword>
<dbReference type="Gene3D" id="3.50.30.40">
    <property type="entry name" value="Ribonuclease E inhibitor RraA/RraA-like"/>
    <property type="match status" value="1"/>
</dbReference>
<comment type="cofactor">
    <cofactor evidence="1">
        <name>a divalent metal cation</name>
        <dbReference type="ChEBI" id="CHEBI:60240"/>
    </cofactor>
</comment>
<evidence type="ECO:0000256" key="1">
    <source>
        <dbReference type="ARBA" id="ARBA00001968"/>
    </source>
</evidence>
<dbReference type="InterPro" id="IPR005493">
    <property type="entry name" value="RraA/RraA-like"/>
</dbReference>
<gene>
    <name evidence="6" type="ORF">SAMN05892877_11243</name>
</gene>
<sequence length="220" mass="22906">MLGFRVAEDFGRPSKELVEKFRTIPTAIVSDNMHRIFAGGTGLRPFHGDAVLCGSALTVRTRPGDNLMVHKALDIARPGDVIVVDASGDLTNAIIGEIMLNYAITRGVAGFVIDGAVRDTGAIANGGLPVYARGVTHRGPYKDGPGEVGVPVTVGGMVVSSGDIVLGDEDGVLAVPQSHAEEILALAVAQQAREAGILASIADGTVDRTWVDQTLRTKGL</sequence>
<evidence type="ECO:0000313" key="6">
    <source>
        <dbReference type="EMBL" id="SOC44051.1"/>
    </source>
</evidence>
<evidence type="ECO:0000313" key="7">
    <source>
        <dbReference type="Proteomes" id="UP000219167"/>
    </source>
</evidence>
<dbReference type="Pfam" id="PF03737">
    <property type="entry name" value="RraA-like"/>
    <property type="match status" value="1"/>
</dbReference>
<dbReference type="OrthoDB" id="9812532at2"/>
<accession>A0A285UUX7</accession>
<dbReference type="InterPro" id="IPR036704">
    <property type="entry name" value="RraA/RraA-like_sf"/>
</dbReference>
<dbReference type="RefSeq" id="WP_097141396.1">
    <property type="nucleotide sequence ID" value="NZ_OBQD01000012.1"/>
</dbReference>
<dbReference type="Proteomes" id="UP000219167">
    <property type="component" value="Unassembled WGS sequence"/>
</dbReference>